<dbReference type="STRING" id="89065.SAMN05216605_109230"/>
<organism evidence="2 3">
    <name type="scientific">Pseudomonas abietaniphila</name>
    <dbReference type="NCBI Taxonomy" id="89065"/>
    <lineage>
        <taxon>Bacteria</taxon>
        <taxon>Pseudomonadati</taxon>
        <taxon>Pseudomonadota</taxon>
        <taxon>Gammaproteobacteria</taxon>
        <taxon>Pseudomonadales</taxon>
        <taxon>Pseudomonadaceae</taxon>
        <taxon>Pseudomonas</taxon>
    </lineage>
</organism>
<keyword evidence="3" id="KW-1185">Reference proteome</keyword>
<reference evidence="3" key="1">
    <citation type="submission" date="2016-10" db="EMBL/GenBank/DDBJ databases">
        <authorList>
            <person name="Varghese N."/>
            <person name="Submissions S."/>
        </authorList>
    </citation>
    <scope>NUCLEOTIDE SEQUENCE [LARGE SCALE GENOMIC DNA]</scope>
    <source>
        <strain evidence="3">ATCC 700689</strain>
    </source>
</reference>
<dbReference type="AlphaFoldDB" id="A0A1G8GRX2"/>
<dbReference type="OrthoDB" id="9899625at2"/>
<gene>
    <name evidence="2" type="ORF">SAMN05216605_109230</name>
</gene>
<name>A0A1G8GRX2_9PSED</name>
<evidence type="ECO:0000313" key="2">
    <source>
        <dbReference type="EMBL" id="SDH97132.1"/>
    </source>
</evidence>
<proteinExistence type="predicted"/>
<evidence type="ECO:0000313" key="3">
    <source>
        <dbReference type="Proteomes" id="UP000182894"/>
    </source>
</evidence>
<dbReference type="Proteomes" id="UP000182894">
    <property type="component" value="Unassembled WGS sequence"/>
</dbReference>
<feature type="coiled-coil region" evidence="1">
    <location>
        <begin position="4"/>
        <end position="57"/>
    </location>
</feature>
<protein>
    <submittedName>
        <fullName evidence="2">Uncharacterized protein</fullName>
    </submittedName>
</protein>
<dbReference type="EMBL" id="FNCO01000009">
    <property type="protein sequence ID" value="SDH97132.1"/>
    <property type="molecule type" value="Genomic_DNA"/>
</dbReference>
<sequence>MEPINELSMNLTTLLQEIAEKRCDLDIEGQKILLDALRKLLIATEKLNIQLQALARNQPATGPQSQPLRPALYLVK</sequence>
<dbReference type="RefSeq" id="WP_074754375.1">
    <property type="nucleotide sequence ID" value="NZ_FNCO01000009.1"/>
</dbReference>
<evidence type="ECO:0000256" key="1">
    <source>
        <dbReference type="SAM" id="Coils"/>
    </source>
</evidence>
<keyword evidence="1" id="KW-0175">Coiled coil</keyword>
<accession>A0A1G8GRX2</accession>